<evidence type="ECO:0000313" key="1">
    <source>
        <dbReference type="EMBL" id="ETK03203.1"/>
    </source>
</evidence>
<dbReference type="EMBL" id="AYYC01000740">
    <property type="protein sequence ID" value="ETK03203.1"/>
    <property type="molecule type" value="Genomic_DNA"/>
</dbReference>
<reference evidence="1 2" key="1">
    <citation type="submission" date="2013-11" db="EMBL/GenBank/DDBJ databases">
        <title>Single cell genomics of uncultured Tannerella BU063 (oral taxon 286).</title>
        <authorList>
            <person name="Beall C.J."/>
            <person name="Campbell A.G."/>
            <person name="Griffen A.L."/>
            <person name="Podar M."/>
            <person name="Leys E.J."/>
        </authorList>
    </citation>
    <scope>NUCLEOTIDE SEQUENCE [LARGE SCALE GENOMIC DNA]</scope>
    <source>
        <strain evidence="1">Cell 5</strain>
    </source>
</reference>
<name>W2C858_9BACT</name>
<dbReference type="AlphaFoldDB" id="W2C858"/>
<organism evidence="1 2">
    <name type="scientific">Tannerella sp. oral taxon BU063 isolate Cell 5</name>
    <dbReference type="NCBI Taxonomy" id="1410950"/>
    <lineage>
        <taxon>Bacteria</taxon>
        <taxon>Pseudomonadati</taxon>
        <taxon>Bacteroidota</taxon>
        <taxon>Bacteroidia</taxon>
        <taxon>Bacteroidales</taxon>
        <taxon>Tannerellaceae</taxon>
        <taxon>Tannerella</taxon>
    </lineage>
</organism>
<gene>
    <name evidence="1" type="ORF">T229_15470</name>
</gene>
<dbReference type="Proteomes" id="UP000018872">
    <property type="component" value="Unassembled WGS sequence"/>
</dbReference>
<sequence length="120" mass="11996">MAVREEEVVLAATVTVTDPAPLGPLVGDTAAHVALLDTDHAVSLLIVRVTVPPVAATLSVGAAVTVNCFGSGAGAGAGAAQGARFISLAAQREPPIVVRQASATIQGVVLFIFVDILLCV</sequence>
<evidence type="ECO:0000313" key="2">
    <source>
        <dbReference type="Proteomes" id="UP000018872"/>
    </source>
</evidence>
<proteinExistence type="predicted"/>
<comment type="caution">
    <text evidence="1">The sequence shown here is derived from an EMBL/GenBank/DDBJ whole genome shotgun (WGS) entry which is preliminary data.</text>
</comment>
<protein>
    <submittedName>
        <fullName evidence="1">Uncharacterized protein</fullName>
    </submittedName>
</protein>
<accession>W2C858</accession>